<feature type="compositionally biased region" description="Polar residues" evidence="2">
    <location>
        <begin position="601"/>
        <end position="610"/>
    </location>
</feature>
<evidence type="ECO:0000256" key="2">
    <source>
        <dbReference type="SAM" id="MobiDB-lite"/>
    </source>
</evidence>
<keyword evidence="6" id="KW-1185">Reference proteome</keyword>
<feature type="compositionally biased region" description="Acidic residues" evidence="2">
    <location>
        <begin position="322"/>
        <end position="339"/>
    </location>
</feature>
<dbReference type="GO" id="GO:0005737">
    <property type="term" value="C:cytoplasm"/>
    <property type="evidence" value="ECO:0007669"/>
    <property type="project" value="UniProtKB-ARBA"/>
</dbReference>
<dbReference type="EMBL" id="BMAV01001377">
    <property type="protein sequence ID" value="GFY39422.1"/>
    <property type="molecule type" value="Genomic_DNA"/>
</dbReference>
<feature type="compositionally biased region" description="Polar residues" evidence="2">
    <location>
        <begin position="275"/>
        <end position="289"/>
    </location>
</feature>
<dbReference type="PANTHER" id="PTHR45920">
    <property type="entry name" value="FORMIN HOMOLOGY 2 DOMAIN CONTAINING, ISOFORM I"/>
    <property type="match status" value="1"/>
</dbReference>
<reference evidence="5" key="1">
    <citation type="submission" date="2020-08" db="EMBL/GenBank/DDBJ databases">
        <title>Multicomponent nature underlies the extraordinary mechanical properties of spider dragline silk.</title>
        <authorList>
            <person name="Kono N."/>
            <person name="Nakamura H."/>
            <person name="Mori M."/>
            <person name="Yoshida Y."/>
            <person name="Ohtoshi R."/>
            <person name="Malay A.D."/>
            <person name="Moran D.A.P."/>
            <person name="Tomita M."/>
            <person name="Numata K."/>
            <person name="Arakawa K."/>
        </authorList>
    </citation>
    <scope>NUCLEOTIDE SEQUENCE</scope>
</reference>
<evidence type="ECO:0000313" key="5">
    <source>
        <dbReference type="EMBL" id="GFY39422.1"/>
    </source>
</evidence>
<dbReference type="GO" id="GO:0005856">
    <property type="term" value="C:cytoskeleton"/>
    <property type="evidence" value="ECO:0007669"/>
    <property type="project" value="TreeGrafter"/>
</dbReference>
<sequence length="1204" mass="136365">MHDCVFGNNEFFYLFYRKSFGNDLKIYSDFQMEYWDFLYWKEELPLIEDIENDFTFKTEEGLERKRPSFFQSTPNNTYAIPWKSACPEYRPVRFYIQPEEVLKELDEFQLFSPLCSALCVDEDAHPPTPFSGIPPAKASPASFHRELVAQLHEKLRSSPDMGNRGSSSSNAPSPDKKPSGTGQSGKSSKETPKSVKTENKNAKGSKIQNSSEKIPCRSPPKDLLLGSESGDSLVSSCSQNSNRNGVGRVDSTPSPDTSSMSSSLFVDVQEKFSGTDEQGTSNETNSLSEFSPPPVEQIIPVLETVFCTPEEEKTLQSLPPPELEEFDKIEEDDEDDFEDCNFHDTLEDASDSSEQSPIKEYSPERRRNGTRSCPGTPDTHHSMESNMFCQYRERKGSLGNMCRSPLPTIGSVPRLDLRDQDDILNEEEELRNFSASTQSLSVPRLQVTPHRHKYRSTAFASNRRDRSSSELCLHAGPSTVPQVLRRYCSQGLAAPTGECCLRRVASLTLDKATLEKHVDRPKYLPQELDFSMYEKFQGQMLVNWFCSAFPEDHQLNRQQLRLMAAQFCTNLLYAGVLRHVDPENKEKLFRPDEMYQWSKLESSAPPSAYQTPGRLSPSAWPPKAPLSPAYSDRELREVIADLHDHRFKEREKPSVFHFKPPHRIDYDERVASSIPPPPPPPPMPGSSSIPPPPPPPPMPGCGPPPPPPPPPMPGCGPPMPGCGAPPPPPLPGCGPPPPPMFPGFGVPTQPYIVRKKAVIPKQPMRPLYWTRIQINTPASAEKESECLWDNLKEAELQNWEEFEELFSKQTKKKSPTEPKNNTQSKAKEVAKLLDQKRSQNVGILISSLHLDLSEIQNALYNFDTSVISTDTLQSVYDARPTPDELQIISQHRTAQPDVPLDKPEQFLWELSLIPEYAIRIECIMFHASFNENLDHVENKLLNLRLTCDFLKNKNVENVISIILSLGNYMNGGNGSRGQADGFGLEILPKLRDVKSKDNSLTLLHFVVKLYFTIFEQNKSAEDCHLPVPEPSDVERAGTVNFDDVKKELDKLYVQTAACERKVSKILSSSEEEHQQPLKDTMQTFLEKAFAETRLQMENLERCKTKFTSTQKFFKFQPKSNNESEWPKEFFSLWQPFCSDFKDIWKKEQKFKMAEQKRLELMRKKINELQEGKKANIVLVKAKPTGLKAKLKRMSLPNTSKAVAT</sequence>
<feature type="region of interest" description="Disordered" evidence="2">
    <location>
        <begin position="156"/>
        <end position="385"/>
    </location>
</feature>
<dbReference type="Proteomes" id="UP000886998">
    <property type="component" value="Unassembled WGS sequence"/>
</dbReference>
<dbReference type="InterPro" id="IPR015425">
    <property type="entry name" value="FH2_Formin"/>
</dbReference>
<feature type="compositionally biased region" description="Basic and acidic residues" evidence="2">
    <location>
        <begin position="187"/>
        <end position="201"/>
    </location>
</feature>
<gene>
    <name evidence="5" type="primary">FMN2</name>
    <name evidence="5" type="ORF">TNIN_258181</name>
</gene>
<feature type="region of interest" description="Disordered" evidence="2">
    <location>
        <begin position="601"/>
        <end position="628"/>
    </location>
</feature>
<evidence type="ECO:0000259" key="4">
    <source>
        <dbReference type="PROSITE" id="PS51444"/>
    </source>
</evidence>
<feature type="region of interest" description="Disordered" evidence="2">
    <location>
        <begin position="668"/>
        <end position="696"/>
    </location>
</feature>
<dbReference type="PROSITE" id="PS51444">
    <property type="entry name" value="FH2"/>
    <property type="match status" value="1"/>
</dbReference>
<comment type="similarity">
    <text evidence="1">Belongs to the formin homology family. Cappuccino subfamily.</text>
</comment>
<dbReference type="AlphaFoldDB" id="A0A8X7BR02"/>
<name>A0A8X7BR02_9ARAC</name>
<dbReference type="GO" id="GO:0030866">
    <property type="term" value="P:cortical actin cytoskeleton organization"/>
    <property type="evidence" value="ECO:0007669"/>
    <property type="project" value="TreeGrafter"/>
</dbReference>
<dbReference type="PANTHER" id="PTHR45920:SF7">
    <property type="entry name" value="FORMIN-G"/>
    <property type="match status" value="1"/>
</dbReference>
<protein>
    <submittedName>
        <fullName evidence="5">Formin-2</fullName>
    </submittedName>
</protein>
<feature type="domain" description="DEP" evidence="3">
    <location>
        <begin position="536"/>
        <end position="599"/>
    </location>
</feature>
<comment type="caution">
    <text evidence="5">The sequence shown here is derived from an EMBL/GenBank/DDBJ whole genome shotgun (WGS) entry which is preliminary data.</text>
</comment>
<dbReference type="SUPFAM" id="SSF101447">
    <property type="entry name" value="Formin homology 2 domain (FH2 domain)"/>
    <property type="match status" value="1"/>
</dbReference>
<evidence type="ECO:0000256" key="1">
    <source>
        <dbReference type="ARBA" id="ARBA00005271"/>
    </source>
</evidence>
<feature type="compositionally biased region" description="Low complexity" evidence="2">
    <location>
        <begin position="250"/>
        <end position="263"/>
    </location>
</feature>
<dbReference type="Gene3D" id="1.20.58.2220">
    <property type="entry name" value="Formin, FH2 domain"/>
    <property type="match status" value="1"/>
</dbReference>
<dbReference type="GO" id="GO:0035556">
    <property type="term" value="P:intracellular signal transduction"/>
    <property type="evidence" value="ECO:0007669"/>
    <property type="project" value="InterPro"/>
</dbReference>
<dbReference type="GO" id="GO:0051015">
    <property type="term" value="F:actin filament binding"/>
    <property type="evidence" value="ECO:0007669"/>
    <property type="project" value="TreeGrafter"/>
</dbReference>
<dbReference type="PROSITE" id="PS50186">
    <property type="entry name" value="DEP"/>
    <property type="match status" value="1"/>
</dbReference>
<feature type="compositionally biased region" description="Low complexity" evidence="2">
    <location>
        <begin position="222"/>
        <end position="238"/>
    </location>
</feature>
<dbReference type="InterPro" id="IPR042201">
    <property type="entry name" value="FH2_Formin_sf"/>
</dbReference>
<organism evidence="5 6">
    <name type="scientific">Trichonephila inaurata madagascariensis</name>
    <dbReference type="NCBI Taxonomy" id="2747483"/>
    <lineage>
        <taxon>Eukaryota</taxon>
        <taxon>Metazoa</taxon>
        <taxon>Ecdysozoa</taxon>
        <taxon>Arthropoda</taxon>
        <taxon>Chelicerata</taxon>
        <taxon>Arachnida</taxon>
        <taxon>Araneae</taxon>
        <taxon>Araneomorphae</taxon>
        <taxon>Entelegynae</taxon>
        <taxon>Araneoidea</taxon>
        <taxon>Nephilidae</taxon>
        <taxon>Trichonephila</taxon>
        <taxon>Trichonephila inaurata</taxon>
    </lineage>
</organism>
<dbReference type="OrthoDB" id="6430543at2759"/>
<dbReference type="InterPro" id="IPR000591">
    <property type="entry name" value="DEP_dom"/>
</dbReference>
<dbReference type="SMART" id="SM00498">
    <property type="entry name" value="FH2"/>
    <property type="match status" value="1"/>
</dbReference>
<feature type="domain" description="FH2" evidence="4">
    <location>
        <begin position="754"/>
        <end position="1166"/>
    </location>
</feature>
<evidence type="ECO:0000313" key="6">
    <source>
        <dbReference type="Proteomes" id="UP000886998"/>
    </source>
</evidence>
<dbReference type="Pfam" id="PF02181">
    <property type="entry name" value="FH2"/>
    <property type="match status" value="1"/>
</dbReference>
<accession>A0A8X7BR02</accession>
<feature type="compositionally biased region" description="Pro residues" evidence="2">
    <location>
        <begin position="674"/>
        <end position="696"/>
    </location>
</feature>
<proteinExistence type="inferred from homology"/>
<evidence type="ECO:0000259" key="3">
    <source>
        <dbReference type="PROSITE" id="PS50186"/>
    </source>
</evidence>